<organism evidence="2 3">
    <name type="scientific">Larkinella punicea</name>
    <dbReference type="NCBI Taxonomy" id="2315727"/>
    <lineage>
        <taxon>Bacteria</taxon>
        <taxon>Pseudomonadati</taxon>
        <taxon>Bacteroidota</taxon>
        <taxon>Cytophagia</taxon>
        <taxon>Cytophagales</taxon>
        <taxon>Spirosomataceae</taxon>
        <taxon>Larkinella</taxon>
    </lineage>
</organism>
<reference evidence="2 3" key="1">
    <citation type="submission" date="2018-07" db="EMBL/GenBank/DDBJ databases">
        <title>Genome analysis of Larkinella rosea.</title>
        <authorList>
            <person name="Zhou Z."/>
            <person name="Wang G."/>
        </authorList>
    </citation>
    <scope>NUCLEOTIDE SEQUENCE [LARGE SCALE GENOMIC DNA]</scope>
    <source>
        <strain evidence="3">zzj9</strain>
    </source>
</reference>
<evidence type="ECO:0000313" key="3">
    <source>
        <dbReference type="Proteomes" id="UP000253383"/>
    </source>
</evidence>
<keyword evidence="1" id="KW-0175">Coiled coil</keyword>
<evidence type="ECO:0000256" key="1">
    <source>
        <dbReference type="SAM" id="Coils"/>
    </source>
</evidence>
<name>A0A368JVH3_9BACT</name>
<accession>A0A368JVH3</accession>
<dbReference type="OrthoDB" id="799583at2"/>
<dbReference type="Proteomes" id="UP000253383">
    <property type="component" value="Unassembled WGS sequence"/>
</dbReference>
<dbReference type="RefSeq" id="WP_114404193.1">
    <property type="nucleotide sequence ID" value="NZ_QOWE01000001.1"/>
</dbReference>
<proteinExistence type="predicted"/>
<protein>
    <submittedName>
        <fullName evidence="2">Uncharacterized protein</fullName>
    </submittedName>
</protein>
<feature type="coiled-coil region" evidence="1">
    <location>
        <begin position="23"/>
        <end position="50"/>
    </location>
</feature>
<gene>
    <name evidence="2" type="ORF">DUE52_01695</name>
</gene>
<evidence type="ECO:0000313" key="2">
    <source>
        <dbReference type="EMBL" id="RCR71660.1"/>
    </source>
</evidence>
<comment type="caution">
    <text evidence="2">The sequence shown here is derived from an EMBL/GenBank/DDBJ whole genome shotgun (WGS) entry which is preliminary data.</text>
</comment>
<dbReference type="EMBL" id="QOWE01000001">
    <property type="protein sequence ID" value="RCR71660.1"/>
    <property type="molecule type" value="Genomic_DNA"/>
</dbReference>
<keyword evidence="3" id="KW-1185">Reference proteome</keyword>
<dbReference type="AlphaFoldDB" id="A0A368JVH3"/>
<sequence length="63" mass="7478">MLTTATIIEAFQNLPPKISLDEAVEKLIILERYEKAMEEIEENKGHKHEVVMQEARQWIQERK</sequence>